<organism evidence="1 2">
    <name type="scientific">[Candida] jaroonii</name>
    <dbReference type="NCBI Taxonomy" id="467808"/>
    <lineage>
        <taxon>Eukaryota</taxon>
        <taxon>Fungi</taxon>
        <taxon>Dikarya</taxon>
        <taxon>Ascomycota</taxon>
        <taxon>Saccharomycotina</taxon>
        <taxon>Pichiomycetes</taxon>
        <taxon>Debaryomycetaceae</taxon>
        <taxon>Yamadazyma</taxon>
    </lineage>
</organism>
<keyword evidence="2" id="KW-1185">Reference proteome</keyword>
<dbReference type="EMBL" id="CALSDN010000004">
    <property type="protein sequence ID" value="CAH6720504.1"/>
    <property type="molecule type" value="Genomic_DNA"/>
</dbReference>
<accession>A0ACA9Y7U0</accession>
<dbReference type="Proteomes" id="UP001152531">
    <property type="component" value="Unassembled WGS sequence"/>
</dbReference>
<proteinExistence type="predicted"/>
<reference evidence="1" key="1">
    <citation type="submission" date="2022-06" db="EMBL/GenBank/DDBJ databases">
        <authorList>
            <person name="Legras J.-L."/>
            <person name="Devillers H."/>
            <person name="Grondin C."/>
        </authorList>
    </citation>
    <scope>NUCLEOTIDE SEQUENCE</scope>
    <source>
        <strain evidence="1">CLIB 1444</strain>
    </source>
</reference>
<gene>
    <name evidence="1" type="ORF">CLIB1444_04S01552</name>
</gene>
<evidence type="ECO:0000313" key="1">
    <source>
        <dbReference type="EMBL" id="CAH6720504.1"/>
    </source>
</evidence>
<comment type="caution">
    <text evidence="1">The sequence shown here is derived from an EMBL/GenBank/DDBJ whole genome shotgun (WGS) entry which is preliminary data.</text>
</comment>
<protein>
    <submittedName>
        <fullName evidence="1">Ribosome assembly protein 3</fullName>
    </submittedName>
</protein>
<sequence length="163" mass="18790">MSLSQERPTDKKISRRRKKRRTEASSDESSSSSSSSEDEQPEENEDTETNGNKSNEDGKPNFDNVTDELNAAIHARLTQIPFDRQIDEDDKIKEDIIDKHSKDRGEMDKKFMQIMTEQFGDQLNELRKDPNFSNKSLMVLAQSIQSSSNIYDDDEINQLIEKD</sequence>
<name>A0ACA9Y7U0_9ASCO</name>
<evidence type="ECO:0000313" key="2">
    <source>
        <dbReference type="Proteomes" id="UP001152531"/>
    </source>
</evidence>